<dbReference type="InterPro" id="IPR056151">
    <property type="entry name" value="Beta-prop_DCAF12"/>
</dbReference>
<feature type="domain" description="DDB1- and CUL4-associated factor 12 beta-propeller" evidence="12">
    <location>
        <begin position="244"/>
        <end position="453"/>
    </location>
</feature>
<dbReference type="GO" id="GO:0005737">
    <property type="term" value="C:cytoplasm"/>
    <property type="evidence" value="ECO:0007669"/>
    <property type="project" value="UniProtKB-SubCell"/>
</dbReference>
<reference evidence="13" key="1">
    <citation type="submission" date="2022-01" db="EMBL/GenBank/DDBJ databases">
        <authorList>
            <person name="Braso-Vives M."/>
        </authorList>
    </citation>
    <scope>NUCLEOTIDE SEQUENCE</scope>
</reference>
<dbReference type="AlphaFoldDB" id="A0A8K0EIN6"/>
<sequence length="453" mass="49373">MSVFECLQRRQYGYGAPPADILMNYASRKMPLLFEEREYHLGTLNKVFAAQWLSENQVVCATKCNQLFVLNLKTGERVVIPSLQGASSANPSSVEHSGNHSVAINPSGTLLATGGKDPLTLAIYTLPSFDPRHLGQGCHHDWIFSIVWLDDKFLVTGSRDSSVAVWKIEDSSQSEQHSVREQLHSQTASYSSAEELHSETAADSSGVAVSCHLHAANSSTGQLHSQTAAESSTAQLPSQTAEDSNVHLPSYSNIHSFVRKTCSLGEKVRAVVFNGRSEEVVGLTSNGYLNVWNVNGMKEVFSAAAPFARENTSLTLDPERGLFAVGSQSHVSFLDAATMKHVLNVPSKDKGTGVRSISFRGDVVTMGTGAGSLLFYDVRARRFLDCNCGMTLRLRSGDGWLKYDEMYHGFFSDQLHFPNAVYAHLYDPAGVRLFTAGGPLPAGLWGNYAALWS</sequence>
<evidence type="ECO:0000256" key="5">
    <source>
        <dbReference type="ARBA" id="ARBA00022574"/>
    </source>
</evidence>
<evidence type="ECO:0000259" key="12">
    <source>
        <dbReference type="Pfam" id="PF23760"/>
    </source>
</evidence>
<keyword evidence="5 10" id="KW-0853">WD repeat</keyword>
<evidence type="ECO:0000256" key="4">
    <source>
        <dbReference type="ARBA" id="ARBA00022490"/>
    </source>
</evidence>
<evidence type="ECO:0000256" key="10">
    <source>
        <dbReference type="PROSITE-ProRule" id="PRU00221"/>
    </source>
</evidence>
<dbReference type="Proteomes" id="UP000838412">
    <property type="component" value="Chromosome 2"/>
</dbReference>
<dbReference type="SUPFAM" id="SSF50978">
    <property type="entry name" value="WD40 repeat-like"/>
    <property type="match status" value="1"/>
</dbReference>
<dbReference type="SMART" id="SM00320">
    <property type="entry name" value="WD40"/>
    <property type="match status" value="3"/>
</dbReference>
<dbReference type="PROSITE" id="PS50082">
    <property type="entry name" value="WD_REPEATS_2"/>
    <property type="match status" value="1"/>
</dbReference>
<dbReference type="InterPro" id="IPR015943">
    <property type="entry name" value="WD40/YVTN_repeat-like_dom_sf"/>
</dbReference>
<keyword evidence="8" id="KW-0539">Nucleus</keyword>
<organism evidence="13 14">
    <name type="scientific">Branchiostoma lanceolatum</name>
    <name type="common">Common lancelet</name>
    <name type="synonym">Amphioxus lanceolatum</name>
    <dbReference type="NCBI Taxonomy" id="7740"/>
    <lineage>
        <taxon>Eukaryota</taxon>
        <taxon>Metazoa</taxon>
        <taxon>Chordata</taxon>
        <taxon>Cephalochordata</taxon>
        <taxon>Leptocardii</taxon>
        <taxon>Amphioxiformes</taxon>
        <taxon>Branchiostomatidae</taxon>
        <taxon>Branchiostoma</taxon>
    </lineage>
</organism>
<dbReference type="OrthoDB" id="9610195at2759"/>
<feature type="region of interest" description="Disordered" evidence="11">
    <location>
        <begin position="170"/>
        <end position="197"/>
    </location>
</feature>
<evidence type="ECO:0000256" key="3">
    <source>
        <dbReference type="ARBA" id="ARBA00004906"/>
    </source>
</evidence>
<dbReference type="PANTHER" id="PTHR19860">
    <property type="entry name" value="DDB1- AND CUL4-ASSOCIATED FACTOR 12-RELATED"/>
    <property type="match status" value="1"/>
</dbReference>
<dbReference type="InterPro" id="IPR001680">
    <property type="entry name" value="WD40_rpt"/>
</dbReference>
<name>A0A8K0EIN6_BRALA</name>
<keyword evidence="6" id="KW-0677">Repeat</keyword>
<dbReference type="PANTHER" id="PTHR19860:SF16">
    <property type="entry name" value="DDB1- AND CUL4-ASSOCIATED FACTOR 12"/>
    <property type="match status" value="1"/>
</dbReference>
<dbReference type="InterPro" id="IPR051191">
    <property type="entry name" value="DCAF12"/>
</dbReference>
<feature type="compositionally biased region" description="Polar residues" evidence="11">
    <location>
        <begin position="220"/>
        <end position="243"/>
    </location>
</feature>
<dbReference type="EMBL" id="OV696687">
    <property type="protein sequence ID" value="CAH1252501.1"/>
    <property type="molecule type" value="Genomic_DNA"/>
</dbReference>
<evidence type="ECO:0000256" key="7">
    <source>
        <dbReference type="ARBA" id="ARBA00022786"/>
    </source>
</evidence>
<evidence type="ECO:0000256" key="9">
    <source>
        <dbReference type="ARBA" id="ARBA00038022"/>
    </source>
</evidence>
<evidence type="ECO:0000256" key="8">
    <source>
        <dbReference type="ARBA" id="ARBA00023242"/>
    </source>
</evidence>
<keyword evidence="7" id="KW-0833">Ubl conjugation pathway</keyword>
<comment type="similarity">
    <text evidence="9">Belongs to the WD repeat DCAF12 family.</text>
</comment>
<comment type="subcellular location">
    <subcellularLocation>
        <location evidence="2">Cytoplasm</location>
    </subcellularLocation>
    <subcellularLocation>
        <location evidence="1">Nucleus</location>
    </subcellularLocation>
</comment>
<proteinExistence type="inferred from homology"/>
<feature type="domain" description="DDB1- and CUL4-associated factor 12 beta-propeller" evidence="12">
    <location>
        <begin position="30"/>
        <end position="193"/>
    </location>
</feature>
<evidence type="ECO:0000256" key="2">
    <source>
        <dbReference type="ARBA" id="ARBA00004496"/>
    </source>
</evidence>
<evidence type="ECO:0000256" key="11">
    <source>
        <dbReference type="SAM" id="MobiDB-lite"/>
    </source>
</evidence>
<dbReference type="Gene3D" id="2.130.10.10">
    <property type="entry name" value="YVTN repeat-like/Quinoprotein amine dehydrogenase"/>
    <property type="match status" value="2"/>
</dbReference>
<feature type="repeat" description="WD" evidence="10">
    <location>
        <begin position="136"/>
        <end position="176"/>
    </location>
</feature>
<dbReference type="InterPro" id="IPR036322">
    <property type="entry name" value="WD40_repeat_dom_sf"/>
</dbReference>
<keyword evidence="14" id="KW-1185">Reference proteome</keyword>
<evidence type="ECO:0000313" key="14">
    <source>
        <dbReference type="Proteomes" id="UP000838412"/>
    </source>
</evidence>
<evidence type="ECO:0000313" key="13">
    <source>
        <dbReference type="EMBL" id="CAH1252501.1"/>
    </source>
</evidence>
<accession>A0A8K0EIN6</accession>
<evidence type="ECO:0000256" key="6">
    <source>
        <dbReference type="ARBA" id="ARBA00022737"/>
    </source>
</evidence>
<feature type="region of interest" description="Disordered" evidence="11">
    <location>
        <begin position="220"/>
        <end position="244"/>
    </location>
</feature>
<evidence type="ECO:0000256" key="1">
    <source>
        <dbReference type="ARBA" id="ARBA00004123"/>
    </source>
</evidence>
<comment type="pathway">
    <text evidence="3">Protein modification; protein ubiquitination.</text>
</comment>
<dbReference type="Pfam" id="PF23760">
    <property type="entry name" value="Beta-prop_DCAF12"/>
    <property type="match status" value="2"/>
</dbReference>
<dbReference type="GO" id="GO:0080008">
    <property type="term" value="C:Cul4-RING E3 ubiquitin ligase complex"/>
    <property type="evidence" value="ECO:0007669"/>
    <property type="project" value="TreeGrafter"/>
</dbReference>
<keyword evidence="4" id="KW-0963">Cytoplasm</keyword>
<protein>
    <submittedName>
        <fullName evidence="13">DCAF12 protein</fullName>
    </submittedName>
</protein>
<dbReference type="GO" id="GO:0005634">
    <property type="term" value="C:nucleus"/>
    <property type="evidence" value="ECO:0007669"/>
    <property type="project" value="UniProtKB-SubCell"/>
</dbReference>
<gene>
    <name evidence="13" type="primary">DCAF12</name>
    <name evidence="13" type="ORF">BLAG_LOCUS12569</name>
</gene>